<evidence type="ECO:0000313" key="2">
    <source>
        <dbReference type="EMBL" id="MFC4124920.1"/>
    </source>
</evidence>
<dbReference type="InterPro" id="IPR002575">
    <property type="entry name" value="Aminoglycoside_PTrfase"/>
</dbReference>
<dbReference type="Pfam" id="PF01636">
    <property type="entry name" value="APH"/>
    <property type="match status" value="1"/>
</dbReference>
<gene>
    <name evidence="2" type="ORF">ACFOW8_08280</name>
</gene>
<proteinExistence type="predicted"/>
<keyword evidence="3" id="KW-1185">Reference proteome</keyword>
<reference evidence="3" key="1">
    <citation type="journal article" date="2019" name="Int. J. Syst. Evol. Microbiol.">
        <title>The Global Catalogue of Microorganisms (GCM) 10K type strain sequencing project: providing services to taxonomists for standard genome sequencing and annotation.</title>
        <authorList>
            <consortium name="The Broad Institute Genomics Platform"/>
            <consortium name="The Broad Institute Genome Sequencing Center for Infectious Disease"/>
            <person name="Wu L."/>
            <person name="Ma J."/>
        </authorList>
    </citation>
    <scope>NUCLEOTIDE SEQUENCE [LARGE SCALE GENOMIC DNA]</scope>
    <source>
        <strain evidence="3">CGMCC 4.7204</strain>
    </source>
</reference>
<dbReference type="RefSeq" id="WP_378547798.1">
    <property type="nucleotide sequence ID" value="NZ_JBHSBA010000003.1"/>
</dbReference>
<dbReference type="SUPFAM" id="SSF56112">
    <property type="entry name" value="Protein kinase-like (PK-like)"/>
    <property type="match status" value="1"/>
</dbReference>
<dbReference type="InterPro" id="IPR011009">
    <property type="entry name" value="Kinase-like_dom_sf"/>
</dbReference>
<feature type="domain" description="Aminoglycoside phosphotransferase" evidence="1">
    <location>
        <begin position="42"/>
        <end position="117"/>
    </location>
</feature>
<sequence length="167" mass="18415">MSRRALITVDRSAVTKTYSDLAQARAEVDWYRRVPWATPELLDADLDRGVLVIARHRSAADHREDRPAGELAELLRRLEAAGVHHRDVHVGNVVLTGDGPRLIDWETATSADAPSYDLHGPEASGVPVPKIHTDLGTGYRMWWGAAHRMSIRSRWGCDVPPVSAALG</sequence>
<dbReference type="Gene3D" id="3.90.1200.10">
    <property type="match status" value="1"/>
</dbReference>
<dbReference type="EMBL" id="JBHSBA010000003">
    <property type="protein sequence ID" value="MFC4124920.1"/>
    <property type="molecule type" value="Genomic_DNA"/>
</dbReference>
<dbReference type="Proteomes" id="UP001595767">
    <property type="component" value="Unassembled WGS sequence"/>
</dbReference>
<name>A0ABV8L2D8_9NOCA</name>
<protein>
    <submittedName>
        <fullName evidence="2">Phosphotransferase</fullName>
    </submittedName>
</protein>
<evidence type="ECO:0000259" key="1">
    <source>
        <dbReference type="Pfam" id="PF01636"/>
    </source>
</evidence>
<evidence type="ECO:0000313" key="3">
    <source>
        <dbReference type="Proteomes" id="UP001595767"/>
    </source>
</evidence>
<comment type="caution">
    <text evidence="2">The sequence shown here is derived from an EMBL/GenBank/DDBJ whole genome shotgun (WGS) entry which is preliminary data.</text>
</comment>
<accession>A0ABV8L2D8</accession>
<organism evidence="2 3">
    <name type="scientific">Nocardia rhizosphaerae</name>
    <dbReference type="NCBI Taxonomy" id="1691571"/>
    <lineage>
        <taxon>Bacteria</taxon>
        <taxon>Bacillati</taxon>
        <taxon>Actinomycetota</taxon>
        <taxon>Actinomycetes</taxon>
        <taxon>Mycobacteriales</taxon>
        <taxon>Nocardiaceae</taxon>
        <taxon>Nocardia</taxon>
    </lineage>
</organism>